<protein>
    <submittedName>
        <fullName evidence="7">2-hydroxyacid dehydrogenase</fullName>
    </submittedName>
</protein>
<keyword evidence="3" id="KW-0520">NAD</keyword>
<evidence type="ECO:0000256" key="3">
    <source>
        <dbReference type="ARBA" id="ARBA00023027"/>
    </source>
</evidence>
<evidence type="ECO:0000313" key="7">
    <source>
        <dbReference type="EMBL" id="GAA1090530.1"/>
    </source>
</evidence>
<name>A0ABN1TL48_9ACTN</name>
<dbReference type="Proteomes" id="UP001501581">
    <property type="component" value="Unassembled WGS sequence"/>
</dbReference>
<accession>A0ABN1TL48</accession>
<reference evidence="7 8" key="1">
    <citation type="journal article" date="2019" name="Int. J. Syst. Evol. Microbiol.">
        <title>The Global Catalogue of Microorganisms (GCM) 10K type strain sequencing project: providing services to taxonomists for standard genome sequencing and annotation.</title>
        <authorList>
            <consortium name="The Broad Institute Genomics Platform"/>
            <consortium name="The Broad Institute Genome Sequencing Center for Infectious Disease"/>
            <person name="Wu L."/>
            <person name="Ma J."/>
        </authorList>
    </citation>
    <scope>NUCLEOTIDE SEQUENCE [LARGE SCALE GENOMIC DNA]</scope>
    <source>
        <strain evidence="7 8">JCM 13008</strain>
    </source>
</reference>
<dbReference type="PANTHER" id="PTHR43333">
    <property type="entry name" value="2-HACID_DH_C DOMAIN-CONTAINING PROTEIN"/>
    <property type="match status" value="1"/>
</dbReference>
<dbReference type="Pfam" id="PF00389">
    <property type="entry name" value="2-Hacid_dh"/>
    <property type="match status" value="1"/>
</dbReference>
<evidence type="ECO:0000259" key="6">
    <source>
        <dbReference type="Pfam" id="PF02826"/>
    </source>
</evidence>
<proteinExistence type="inferred from homology"/>
<evidence type="ECO:0000259" key="5">
    <source>
        <dbReference type="Pfam" id="PF00389"/>
    </source>
</evidence>
<evidence type="ECO:0000256" key="4">
    <source>
        <dbReference type="RuleBase" id="RU003719"/>
    </source>
</evidence>
<evidence type="ECO:0000256" key="1">
    <source>
        <dbReference type="ARBA" id="ARBA00005854"/>
    </source>
</evidence>
<dbReference type="InterPro" id="IPR006139">
    <property type="entry name" value="D-isomer_2_OHA_DH_cat_dom"/>
</dbReference>
<dbReference type="Pfam" id="PF02826">
    <property type="entry name" value="2-Hacid_dh_C"/>
    <property type="match status" value="1"/>
</dbReference>
<evidence type="ECO:0000256" key="2">
    <source>
        <dbReference type="ARBA" id="ARBA00023002"/>
    </source>
</evidence>
<evidence type="ECO:0000313" key="8">
    <source>
        <dbReference type="Proteomes" id="UP001501581"/>
    </source>
</evidence>
<keyword evidence="2 4" id="KW-0560">Oxidoreductase</keyword>
<dbReference type="SUPFAM" id="SSF51735">
    <property type="entry name" value="NAD(P)-binding Rossmann-fold domains"/>
    <property type="match status" value="1"/>
</dbReference>
<sequence length="327" mass="34596">MRLALLEPAGLHAPGARERLVARLRERLPDWQIDAWADGEQPPADYPWDEVRAATCFDLDGEQANRMTGLQLLQSVTTGVERLPVAESAARGVAVCNAAGTAAREIAEFVIARVLADAKRLGELAAAQRERRWLAGYGEAAHGAELVLIGFGPICQRIAGLAAGLGMTVRVVRRTPGPRPGDGVVEEVAFAELPRLLGEARYVVSAVPETPETIGLFDAELLARIADGALLVNVGRGSLVDEPALVAECRSGRLRAALDVVAVEPLPADSDLWAVPGLEISGHCASVPTRALAAVGELFLDNVLRLQAGESLRNQIAGPTGDEKESP</sequence>
<dbReference type="RefSeq" id="WP_343990218.1">
    <property type="nucleotide sequence ID" value="NZ_BAAALG010000001.1"/>
</dbReference>
<feature type="domain" description="D-isomer specific 2-hydroxyacid dehydrogenase NAD-binding" evidence="6">
    <location>
        <begin position="112"/>
        <end position="285"/>
    </location>
</feature>
<dbReference type="Gene3D" id="3.40.50.720">
    <property type="entry name" value="NAD(P)-binding Rossmann-like Domain"/>
    <property type="match status" value="2"/>
</dbReference>
<dbReference type="InterPro" id="IPR036291">
    <property type="entry name" value="NAD(P)-bd_dom_sf"/>
</dbReference>
<keyword evidence="8" id="KW-1185">Reference proteome</keyword>
<dbReference type="SUPFAM" id="SSF52283">
    <property type="entry name" value="Formate/glycerate dehydrogenase catalytic domain-like"/>
    <property type="match status" value="1"/>
</dbReference>
<dbReference type="PANTHER" id="PTHR43333:SF1">
    <property type="entry name" value="D-ISOMER SPECIFIC 2-HYDROXYACID DEHYDROGENASE NAD-BINDING DOMAIN-CONTAINING PROTEIN"/>
    <property type="match status" value="1"/>
</dbReference>
<gene>
    <name evidence="7" type="ORF">GCM10009668_01400</name>
</gene>
<dbReference type="InterPro" id="IPR006140">
    <property type="entry name" value="D-isomer_DH_NAD-bd"/>
</dbReference>
<dbReference type="EMBL" id="BAAALG010000001">
    <property type="protein sequence ID" value="GAA1090530.1"/>
    <property type="molecule type" value="Genomic_DNA"/>
</dbReference>
<comment type="caution">
    <text evidence="7">The sequence shown here is derived from an EMBL/GenBank/DDBJ whole genome shotgun (WGS) entry which is preliminary data.</text>
</comment>
<organism evidence="7 8">
    <name type="scientific">Nocardioides dubius</name>
    <dbReference type="NCBI Taxonomy" id="317019"/>
    <lineage>
        <taxon>Bacteria</taxon>
        <taxon>Bacillati</taxon>
        <taxon>Actinomycetota</taxon>
        <taxon>Actinomycetes</taxon>
        <taxon>Propionibacteriales</taxon>
        <taxon>Nocardioidaceae</taxon>
        <taxon>Nocardioides</taxon>
    </lineage>
</organism>
<feature type="domain" description="D-isomer specific 2-hydroxyacid dehydrogenase catalytic" evidence="5">
    <location>
        <begin position="59"/>
        <end position="316"/>
    </location>
</feature>
<comment type="similarity">
    <text evidence="1 4">Belongs to the D-isomer specific 2-hydroxyacid dehydrogenase family.</text>
</comment>